<dbReference type="PANTHER" id="PTHR12444">
    <property type="entry name" value="PROTEIN EFR3 HOMOLOG CMP44E"/>
    <property type="match status" value="1"/>
</dbReference>
<dbReference type="PANTHER" id="PTHR12444:SF8">
    <property type="entry name" value="PROTEIN EFR3 HOMOLOG CMP44E"/>
    <property type="match status" value="1"/>
</dbReference>
<dbReference type="SUPFAM" id="SSF48371">
    <property type="entry name" value="ARM repeat"/>
    <property type="match status" value="1"/>
</dbReference>
<feature type="compositionally biased region" description="Basic and acidic residues" evidence="1">
    <location>
        <begin position="692"/>
        <end position="708"/>
    </location>
</feature>
<feature type="compositionally biased region" description="Polar residues" evidence="1">
    <location>
        <begin position="843"/>
        <end position="860"/>
    </location>
</feature>
<dbReference type="InterPro" id="IPR051851">
    <property type="entry name" value="EFR3_Homologs"/>
</dbReference>
<evidence type="ECO:0008006" key="4">
    <source>
        <dbReference type="Google" id="ProtNLM"/>
    </source>
</evidence>
<dbReference type="Pfam" id="PF21072">
    <property type="entry name" value="EFR3"/>
    <property type="match status" value="1"/>
</dbReference>
<dbReference type="GO" id="GO:0072659">
    <property type="term" value="P:protein localization to plasma membrane"/>
    <property type="evidence" value="ECO:0007669"/>
    <property type="project" value="TreeGrafter"/>
</dbReference>
<feature type="region of interest" description="Disordered" evidence="1">
    <location>
        <begin position="684"/>
        <end position="711"/>
    </location>
</feature>
<dbReference type="OrthoDB" id="19232at2759"/>
<reference evidence="2 3" key="1">
    <citation type="submission" date="2006-10" db="EMBL/GenBank/DDBJ databases">
        <title>The Genome Sequence of Batrachochytrium dendrobatidis JEL423.</title>
        <authorList>
            <consortium name="The Broad Institute Genome Sequencing Platform"/>
            <person name="Birren B."/>
            <person name="Lander E."/>
            <person name="Galagan J."/>
            <person name="Cuomo C."/>
            <person name="Devon K."/>
            <person name="Jaffe D."/>
            <person name="Butler J."/>
            <person name="Alvarez P."/>
            <person name="Gnerre S."/>
            <person name="Grabherr M."/>
            <person name="Kleber M."/>
            <person name="Mauceli E."/>
            <person name="Brockman W."/>
            <person name="Young S."/>
            <person name="LaButti K."/>
            <person name="Sykes S."/>
            <person name="DeCaprio D."/>
            <person name="Crawford M."/>
            <person name="Koehrsen M."/>
            <person name="Engels R."/>
            <person name="Montgomery P."/>
            <person name="Pearson M."/>
            <person name="Howarth C."/>
            <person name="Larson L."/>
            <person name="White J."/>
            <person name="O'Leary S."/>
            <person name="Kodira C."/>
            <person name="Zeng Q."/>
            <person name="Yandava C."/>
            <person name="Alvarado L."/>
            <person name="Longcore J."/>
            <person name="James T."/>
        </authorList>
    </citation>
    <scope>NUCLEOTIDE SEQUENCE [LARGE SCALE GENOMIC DNA]</scope>
    <source>
        <strain evidence="2 3">JEL423</strain>
    </source>
</reference>
<dbReference type="Proteomes" id="UP000077115">
    <property type="component" value="Unassembled WGS sequence"/>
</dbReference>
<evidence type="ECO:0000313" key="2">
    <source>
        <dbReference type="EMBL" id="OAJ44064.1"/>
    </source>
</evidence>
<dbReference type="VEuPathDB" id="FungiDB:BDEG_27345"/>
<protein>
    <recommendedName>
        <fullName evidence="4">Protein EFR3</fullName>
    </recommendedName>
</protein>
<feature type="region of interest" description="Disordered" evidence="1">
    <location>
        <begin position="829"/>
        <end position="875"/>
    </location>
</feature>
<name>A0A177WWR2_BATDL</name>
<dbReference type="eggNOG" id="KOG1877">
    <property type="taxonomic scope" value="Eukaryota"/>
</dbReference>
<evidence type="ECO:0000256" key="1">
    <source>
        <dbReference type="SAM" id="MobiDB-lite"/>
    </source>
</evidence>
<dbReference type="EMBL" id="DS022311">
    <property type="protein sequence ID" value="OAJ44064.1"/>
    <property type="molecule type" value="Genomic_DNA"/>
</dbReference>
<evidence type="ECO:0000313" key="3">
    <source>
        <dbReference type="Proteomes" id="UP000077115"/>
    </source>
</evidence>
<sequence>MTATPACCGVWSKHVTLINNVYPREPGEEGPRGSALSLVIFYATTKPYKLPKIGAYLEKRVKMDSRKSRFGYNRVTLQILHSLLIECRQNSNLISKNILRIILDVLHSPDPDLVMQATSTFILFSSHHNHQNIIDDEFTKIYSQLIQKFCKEAAFETSDATLQHKTRLSGLKALEAVCDSDSFIMSPHLIPYSQQIIPAALANMGSSHKHMHSLALSHSSSPQMYTRKQSITDQLITDDELKYTANICIRGLFRQANVANVKDFLISTCRYLDEKSMWVVNAYALDVIQSVTSVVQTQYHYIILSIMLERLESESDTVQKITVVQILTFLVTTGDGIAGITVPELLEIFARHLNASAETSKFSDGSCTPVQQQLQKALVNGIGSLVHHLIYPNQVNDIISFLVNRLLNMIDVTLPCILFIRSIEHVLAVYKKRVVATEHKRQSMVSASISFELVAPTLILMTHKNADVRLEFFALITKALSLMPPALHDVENHGPNSFHGLLWHKLYNAALCDFNNPSDYIIVGRLAVQLMQLMPIEDLFVSVPVFFRLQIQITENQILSVNHSRALANLIVEYFVYLARFLGNTSLLQYVNSIKDTRIEKSQWFNGFEFSSDAVNFFSTKTFENAQLSGMDGVEPIDNYLDRALLIGMLVRDSQLKNIETATECLGSNILIWERVDITYTTPSDDVPQVVKSDEHASTQQDSTEKRPSQLKTIMPTNVKRNHSGRAASEHPYSAVRIEDFKEALVNKKTMATNADHRILDTSNIDINAFSTDGTELSKNNVSSLLKNITATFGKSGQASAMPAHNDRLKPNSDSVELDWLTARSKEVSNYTQASPRMARVRSASQQRMRSSGSNSSLQATKIREPDMLGLGPTH</sequence>
<dbReference type="InterPro" id="IPR016024">
    <property type="entry name" value="ARM-type_fold"/>
</dbReference>
<dbReference type="GO" id="GO:0005886">
    <property type="term" value="C:plasma membrane"/>
    <property type="evidence" value="ECO:0007669"/>
    <property type="project" value="TreeGrafter"/>
</dbReference>
<dbReference type="InterPro" id="IPR049150">
    <property type="entry name" value="EFR3_HEAT-like_rpt"/>
</dbReference>
<gene>
    <name evidence="2" type="ORF">BDEG_27345</name>
</gene>
<reference evidence="2 3" key="2">
    <citation type="submission" date="2016-05" db="EMBL/GenBank/DDBJ databases">
        <title>Lineage-specific infection strategies underlie the spectrum of fungal disease in amphibians.</title>
        <authorList>
            <person name="Cuomo C.A."/>
            <person name="Farrer R.A."/>
            <person name="James T."/>
            <person name="Longcore J."/>
            <person name="Birren B."/>
        </authorList>
    </citation>
    <scope>NUCLEOTIDE SEQUENCE [LARGE SCALE GENOMIC DNA]</scope>
    <source>
        <strain evidence="2 3">JEL423</strain>
    </source>
</reference>
<proteinExistence type="predicted"/>
<dbReference type="AlphaFoldDB" id="A0A177WWR2"/>
<accession>A0A177WWR2</accession>
<dbReference type="STRING" id="403673.A0A177WWR2"/>
<organism evidence="2 3">
    <name type="scientific">Batrachochytrium dendrobatidis (strain JEL423)</name>
    <dbReference type="NCBI Taxonomy" id="403673"/>
    <lineage>
        <taxon>Eukaryota</taxon>
        <taxon>Fungi</taxon>
        <taxon>Fungi incertae sedis</taxon>
        <taxon>Chytridiomycota</taxon>
        <taxon>Chytridiomycota incertae sedis</taxon>
        <taxon>Chytridiomycetes</taxon>
        <taxon>Rhizophydiales</taxon>
        <taxon>Rhizophydiales incertae sedis</taxon>
        <taxon>Batrachochytrium</taxon>
    </lineage>
</organism>